<dbReference type="AlphaFoldDB" id="A0AAD5JWR0"/>
<dbReference type="EMBL" id="JAIXMP010000060">
    <property type="protein sequence ID" value="KAI9244378.1"/>
    <property type="molecule type" value="Genomic_DNA"/>
</dbReference>
<organism evidence="1 2">
    <name type="scientific">Phascolomyces articulosus</name>
    <dbReference type="NCBI Taxonomy" id="60185"/>
    <lineage>
        <taxon>Eukaryota</taxon>
        <taxon>Fungi</taxon>
        <taxon>Fungi incertae sedis</taxon>
        <taxon>Mucoromycota</taxon>
        <taxon>Mucoromycotina</taxon>
        <taxon>Mucoromycetes</taxon>
        <taxon>Mucorales</taxon>
        <taxon>Lichtheimiaceae</taxon>
        <taxon>Phascolomyces</taxon>
    </lineage>
</organism>
<reference evidence="1" key="1">
    <citation type="journal article" date="2022" name="IScience">
        <title>Evolution of zygomycete secretomes and the origins of terrestrial fungal ecologies.</title>
        <authorList>
            <person name="Chang Y."/>
            <person name="Wang Y."/>
            <person name="Mondo S."/>
            <person name="Ahrendt S."/>
            <person name="Andreopoulos W."/>
            <person name="Barry K."/>
            <person name="Beard J."/>
            <person name="Benny G.L."/>
            <person name="Blankenship S."/>
            <person name="Bonito G."/>
            <person name="Cuomo C."/>
            <person name="Desiro A."/>
            <person name="Gervers K.A."/>
            <person name="Hundley H."/>
            <person name="Kuo A."/>
            <person name="LaButti K."/>
            <person name="Lang B.F."/>
            <person name="Lipzen A."/>
            <person name="O'Donnell K."/>
            <person name="Pangilinan J."/>
            <person name="Reynolds N."/>
            <person name="Sandor L."/>
            <person name="Smith M.E."/>
            <person name="Tsang A."/>
            <person name="Grigoriev I.V."/>
            <person name="Stajich J.E."/>
            <person name="Spatafora J.W."/>
        </authorList>
    </citation>
    <scope>NUCLEOTIDE SEQUENCE</scope>
    <source>
        <strain evidence="1">RSA 2281</strain>
    </source>
</reference>
<keyword evidence="2" id="KW-1185">Reference proteome</keyword>
<accession>A0AAD5JWR0</accession>
<evidence type="ECO:0000313" key="1">
    <source>
        <dbReference type="EMBL" id="KAI9244378.1"/>
    </source>
</evidence>
<reference evidence="1" key="2">
    <citation type="submission" date="2023-02" db="EMBL/GenBank/DDBJ databases">
        <authorList>
            <consortium name="DOE Joint Genome Institute"/>
            <person name="Mondo S.J."/>
            <person name="Chang Y."/>
            <person name="Wang Y."/>
            <person name="Ahrendt S."/>
            <person name="Andreopoulos W."/>
            <person name="Barry K."/>
            <person name="Beard J."/>
            <person name="Benny G.L."/>
            <person name="Blankenship S."/>
            <person name="Bonito G."/>
            <person name="Cuomo C."/>
            <person name="Desiro A."/>
            <person name="Gervers K.A."/>
            <person name="Hundley H."/>
            <person name="Kuo A."/>
            <person name="LaButti K."/>
            <person name="Lang B.F."/>
            <person name="Lipzen A."/>
            <person name="O'Donnell K."/>
            <person name="Pangilinan J."/>
            <person name="Reynolds N."/>
            <person name="Sandor L."/>
            <person name="Smith M.W."/>
            <person name="Tsang A."/>
            <person name="Grigoriev I.V."/>
            <person name="Stajich J.E."/>
            <person name="Spatafora J.W."/>
        </authorList>
    </citation>
    <scope>NUCLEOTIDE SEQUENCE</scope>
    <source>
        <strain evidence="1">RSA 2281</strain>
    </source>
</reference>
<gene>
    <name evidence="1" type="ORF">BDA99DRAFT_544059</name>
</gene>
<dbReference type="Proteomes" id="UP001209540">
    <property type="component" value="Unassembled WGS sequence"/>
</dbReference>
<protein>
    <submittedName>
        <fullName evidence="1">Uncharacterized protein</fullName>
    </submittedName>
</protein>
<comment type="caution">
    <text evidence="1">The sequence shown here is derived from an EMBL/GenBank/DDBJ whole genome shotgun (WGS) entry which is preliminary data.</text>
</comment>
<name>A0AAD5JWR0_9FUNG</name>
<sequence>MSAKNRMLTLCHTIDHLRLSILLICITAKLERHRKHTNKLISEQILNAKNLMDAEAQQAWEKFVTLVKQQYIDEHQKEEKWEEKYVVALNIIYSVEDTIKLVAQLLSNNPAKCLANLMKVNTATNTINSDEYQRAVGPERMLTSVSNASEKAKKLLKEYNDVLSDQNIIHFKDNYKVDVDKLKEYTRHRYKKLDKAVSGKIQNEGYYNLIKWKMPEAEKHFVKTHGLLALELEEDEAENLQYKLNAA</sequence>
<evidence type="ECO:0000313" key="2">
    <source>
        <dbReference type="Proteomes" id="UP001209540"/>
    </source>
</evidence>
<proteinExistence type="predicted"/>